<dbReference type="EMBL" id="CP009517">
    <property type="protein sequence ID" value="AKB80636.1"/>
    <property type="molecule type" value="Genomic_DNA"/>
</dbReference>
<reference evidence="1" key="1">
    <citation type="submission" date="2014-07" db="EMBL/GenBank/DDBJ databases">
        <title>Methanogenic archaea and the global carbon cycle.</title>
        <authorList>
            <person name="Henriksen J.R."/>
            <person name="Luke J."/>
            <person name="Reinhart S."/>
            <person name="Benedict M.N."/>
            <person name="Youngblut N.D."/>
            <person name="Metcalf M.E."/>
            <person name="Whitaker R.J."/>
            <person name="Metcalf W.W."/>
        </authorList>
    </citation>
    <scope>NUCLEOTIDE SEQUENCE [LARGE SCALE GENOMIC DNA]</scope>
    <source>
        <strain evidence="1">3</strain>
    </source>
</reference>
<evidence type="ECO:0000313" key="1">
    <source>
        <dbReference type="EMBL" id="AKB80636.1"/>
    </source>
</evidence>
<protein>
    <submittedName>
        <fullName evidence="1">Uncharacterized protein</fullName>
    </submittedName>
</protein>
<evidence type="ECO:0000313" key="2">
    <source>
        <dbReference type="Proteomes" id="UP000033066"/>
    </source>
</evidence>
<dbReference type="GeneID" id="24787478"/>
<sequence>MELDINEQDPEDMDLTDAVLEYDDIVSAISILEKRREELRTHILSTLTEKDIDLLRVGDVELKRQKVEWKLWRINRLKPYLMKKDLWDIVESVDRKTLSRLIEKGILTEEELQGTYDVETRYSLHVKRA</sequence>
<dbReference type="KEGG" id="mbak:MSBR3_0058"/>
<accession>A0A0E3SHB5</accession>
<keyword evidence="2" id="KW-1185">Reference proteome</keyword>
<dbReference type="RefSeq" id="WP_196296981.1">
    <property type="nucleotide sequence ID" value="NZ_CP009517.1"/>
</dbReference>
<organism evidence="1 2">
    <name type="scientific">Methanosarcina barkeri 3</name>
    <dbReference type="NCBI Taxonomy" id="1434107"/>
    <lineage>
        <taxon>Archaea</taxon>
        <taxon>Methanobacteriati</taxon>
        <taxon>Methanobacteriota</taxon>
        <taxon>Stenosarchaea group</taxon>
        <taxon>Methanomicrobia</taxon>
        <taxon>Methanosarcinales</taxon>
        <taxon>Methanosarcinaceae</taxon>
        <taxon>Methanosarcina</taxon>
    </lineage>
</organism>
<dbReference type="OrthoDB" id="134193at2157"/>
<dbReference type="HOGENOM" id="CLU_1943898_0_0_2"/>
<dbReference type="Proteomes" id="UP000033066">
    <property type="component" value="Chromosome"/>
</dbReference>
<gene>
    <name evidence="1" type="ORF">MSBR3_0058</name>
</gene>
<dbReference type="PATRIC" id="fig|1434107.4.peg.67"/>
<name>A0A0E3SHB5_METBA</name>
<proteinExistence type="predicted"/>
<dbReference type="AlphaFoldDB" id="A0A0E3SHB5"/>